<comment type="caution">
    <text evidence="2">The sequence shown here is derived from an EMBL/GenBank/DDBJ whole genome shotgun (WGS) entry which is preliminary data.</text>
</comment>
<keyword evidence="1" id="KW-0732">Signal</keyword>
<reference evidence="2 3" key="1">
    <citation type="journal article" date="2022" name="Nat. Plants">
        <title>Genomes of leafy and leafless Platanthera orchids illuminate the evolution of mycoheterotrophy.</title>
        <authorList>
            <person name="Li M.H."/>
            <person name="Liu K.W."/>
            <person name="Li Z."/>
            <person name="Lu H.C."/>
            <person name="Ye Q.L."/>
            <person name="Zhang D."/>
            <person name="Wang J.Y."/>
            <person name="Li Y.F."/>
            <person name="Zhong Z.M."/>
            <person name="Liu X."/>
            <person name="Yu X."/>
            <person name="Liu D.K."/>
            <person name="Tu X.D."/>
            <person name="Liu B."/>
            <person name="Hao Y."/>
            <person name="Liao X.Y."/>
            <person name="Jiang Y.T."/>
            <person name="Sun W.H."/>
            <person name="Chen J."/>
            <person name="Chen Y.Q."/>
            <person name="Ai Y."/>
            <person name="Zhai J.W."/>
            <person name="Wu S.S."/>
            <person name="Zhou Z."/>
            <person name="Hsiao Y.Y."/>
            <person name="Wu W.L."/>
            <person name="Chen Y.Y."/>
            <person name="Lin Y.F."/>
            <person name="Hsu J.L."/>
            <person name="Li C.Y."/>
            <person name="Wang Z.W."/>
            <person name="Zhao X."/>
            <person name="Zhong W.Y."/>
            <person name="Ma X.K."/>
            <person name="Ma L."/>
            <person name="Huang J."/>
            <person name="Chen G.Z."/>
            <person name="Huang M.Z."/>
            <person name="Huang L."/>
            <person name="Peng D.H."/>
            <person name="Luo Y.B."/>
            <person name="Zou S.Q."/>
            <person name="Chen S.P."/>
            <person name="Lan S."/>
            <person name="Tsai W.C."/>
            <person name="Van de Peer Y."/>
            <person name="Liu Z.J."/>
        </authorList>
    </citation>
    <scope>NUCLEOTIDE SEQUENCE [LARGE SCALE GENOMIC DNA]</scope>
    <source>
        <strain evidence="2">Lor287</strain>
    </source>
</reference>
<dbReference type="AlphaFoldDB" id="A0AAP0G6T3"/>
<sequence length="409" mass="45966">MALLLAFLFLAIVFADVYQFCNQITLKSGTKKTLIMSEIPEDSVKKLLSNKESLTACDIVKYLTTPLNPHEIAEGVKNGTKKTLIMSEIPEDSVKKLLSNKESLTACDIVKYLTTPLNPHEIAEGVKNTFDPTKIVRRPSLLRQEVWIYKASPPHLLVADDLDKIHSKQRFTDIRKKKTDNHEIKKTLVMREIPEDSVKKFLSNKESLATCDILDKQLPEDLNLEGVKRRSLEKQRSKEGSGDYYSGVKVRVESPQPKKGIRGRAILVCKDRAEIFSAQFNIHACLFPLEEDNYSDIPDCFLPPLEDTSINILACFLPVEDDETVYRKKGVEAMSQELDLEVLAGEEVAEEFVCTPNLGSRIVCFSGRHGYQRDASKIAANEGEAGELMMVFVGRLANLKTLPSEGFKN</sequence>
<evidence type="ECO:0000313" key="3">
    <source>
        <dbReference type="Proteomes" id="UP001418222"/>
    </source>
</evidence>
<evidence type="ECO:0000313" key="2">
    <source>
        <dbReference type="EMBL" id="KAK8940964.1"/>
    </source>
</evidence>
<feature type="chain" id="PRO_5042964726" evidence="1">
    <location>
        <begin position="16"/>
        <end position="409"/>
    </location>
</feature>
<organism evidence="2 3">
    <name type="scientific">Platanthera zijinensis</name>
    <dbReference type="NCBI Taxonomy" id="2320716"/>
    <lineage>
        <taxon>Eukaryota</taxon>
        <taxon>Viridiplantae</taxon>
        <taxon>Streptophyta</taxon>
        <taxon>Embryophyta</taxon>
        <taxon>Tracheophyta</taxon>
        <taxon>Spermatophyta</taxon>
        <taxon>Magnoliopsida</taxon>
        <taxon>Liliopsida</taxon>
        <taxon>Asparagales</taxon>
        <taxon>Orchidaceae</taxon>
        <taxon>Orchidoideae</taxon>
        <taxon>Orchideae</taxon>
        <taxon>Orchidinae</taxon>
        <taxon>Platanthera</taxon>
    </lineage>
</organism>
<proteinExistence type="predicted"/>
<dbReference type="Proteomes" id="UP001418222">
    <property type="component" value="Unassembled WGS sequence"/>
</dbReference>
<gene>
    <name evidence="2" type="ORF">KSP39_PZI010621</name>
</gene>
<name>A0AAP0G6T3_9ASPA</name>
<keyword evidence="3" id="KW-1185">Reference proteome</keyword>
<feature type="signal peptide" evidence="1">
    <location>
        <begin position="1"/>
        <end position="15"/>
    </location>
</feature>
<dbReference type="EMBL" id="JBBWWQ010000008">
    <property type="protein sequence ID" value="KAK8940964.1"/>
    <property type="molecule type" value="Genomic_DNA"/>
</dbReference>
<evidence type="ECO:0000256" key="1">
    <source>
        <dbReference type="SAM" id="SignalP"/>
    </source>
</evidence>
<accession>A0AAP0G6T3</accession>
<protein>
    <submittedName>
        <fullName evidence="2">Uncharacterized protein</fullName>
    </submittedName>
</protein>